<dbReference type="GO" id="GO:0005509">
    <property type="term" value="F:calcium ion binding"/>
    <property type="evidence" value="ECO:0007669"/>
    <property type="project" value="UniProtKB-UniRule"/>
</dbReference>
<reference evidence="13" key="3">
    <citation type="submission" date="2025-08" db="UniProtKB">
        <authorList>
            <consortium name="Ensembl"/>
        </authorList>
    </citation>
    <scope>IDENTIFICATION</scope>
    <source>
        <strain evidence="13">HSOK</strain>
    </source>
</reference>
<dbReference type="PROSITE" id="PS00232">
    <property type="entry name" value="CADHERIN_1"/>
    <property type="match status" value="1"/>
</dbReference>
<keyword evidence="4" id="KW-0732">Signal</keyword>
<evidence type="ECO:0000313" key="14">
    <source>
        <dbReference type="Proteomes" id="UP000265200"/>
    </source>
</evidence>
<organism evidence="13 14">
    <name type="scientific">Oryzias latipes</name>
    <name type="common">Japanese rice fish</name>
    <name type="synonym">Japanese killifish</name>
    <dbReference type="NCBI Taxonomy" id="8090"/>
    <lineage>
        <taxon>Eukaryota</taxon>
        <taxon>Metazoa</taxon>
        <taxon>Chordata</taxon>
        <taxon>Craniata</taxon>
        <taxon>Vertebrata</taxon>
        <taxon>Euteleostomi</taxon>
        <taxon>Actinopterygii</taxon>
        <taxon>Neopterygii</taxon>
        <taxon>Teleostei</taxon>
        <taxon>Neoteleostei</taxon>
        <taxon>Acanthomorphata</taxon>
        <taxon>Ovalentaria</taxon>
        <taxon>Atherinomorphae</taxon>
        <taxon>Beloniformes</taxon>
        <taxon>Adrianichthyidae</taxon>
        <taxon>Oryziinae</taxon>
        <taxon>Oryzias</taxon>
    </lineage>
</organism>
<evidence type="ECO:0000256" key="1">
    <source>
        <dbReference type="ARBA" id="ARBA00004236"/>
    </source>
</evidence>
<keyword evidence="11" id="KW-0812">Transmembrane</keyword>
<dbReference type="FunFam" id="2.60.40.60:FF:000095">
    <property type="entry name" value="Cadherin 13"/>
    <property type="match status" value="1"/>
</dbReference>
<dbReference type="Pfam" id="PF00028">
    <property type="entry name" value="Cadherin"/>
    <property type="match status" value="1"/>
</dbReference>
<proteinExistence type="predicted"/>
<dbReference type="InterPro" id="IPR002126">
    <property type="entry name" value="Cadherin-like_dom"/>
</dbReference>
<keyword evidence="8 11" id="KW-0472">Membrane</keyword>
<keyword evidence="3" id="KW-0479">Metal-binding</keyword>
<evidence type="ECO:0000256" key="10">
    <source>
        <dbReference type="PROSITE-ProRule" id="PRU00043"/>
    </source>
</evidence>
<dbReference type="PRINTS" id="PR00205">
    <property type="entry name" value="CADHERIN"/>
</dbReference>
<evidence type="ECO:0000313" key="13">
    <source>
        <dbReference type="Ensembl" id="ENSORLP00015012601.1"/>
    </source>
</evidence>
<dbReference type="PROSITE" id="PS50268">
    <property type="entry name" value="CADHERIN_2"/>
    <property type="match status" value="5"/>
</dbReference>
<dbReference type="GO" id="GO:0007156">
    <property type="term" value="P:homophilic cell adhesion via plasma membrane adhesion molecules"/>
    <property type="evidence" value="ECO:0007669"/>
    <property type="project" value="InterPro"/>
</dbReference>
<dbReference type="SUPFAM" id="SSF49313">
    <property type="entry name" value="Cadherin-like"/>
    <property type="match status" value="5"/>
</dbReference>
<keyword evidence="2" id="KW-1003">Cell membrane</keyword>
<feature type="domain" description="Cadherin" evidence="12">
    <location>
        <begin position="10"/>
        <end position="80"/>
    </location>
</feature>
<dbReference type="PANTHER" id="PTHR24027:SF78">
    <property type="entry name" value="CADHERIN-LIKE PROTEIN 26"/>
    <property type="match status" value="1"/>
</dbReference>
<evidence type="ECO:0000256" key="4">
    <source>
        <dbReference type="ARBA" id="ARBA00022729"/>
    </source>
</evidence>
<evidence type="ECO:0000259" key="12">
    <source>
        <dbReference type="PROSITE" id="PS50268"/>
    </source>
</evidence>
<feature type="domain" description="Cadherin" evidence="12">
    <location>
        <begin position="81"/>
        <end position="168"/>
    </location>
</feature>
<evidence type="ECO:0000256" key="5">
    <source>
        <dbReference type="ARBA" id="ARBA00022737"/>
    </source>
</evidence>
<dbReference type="InterPro" id="IPR039808">
    <property type="entry name" value="Cadherin"/>
</dbReference>
<dbReference type="Ensembl" id="ENSORLT00015019754.1">
    <property type="protein sequence ID" value="ENSORLP00015012601.1"/>
    <property type="gene ID" value="ENSORLG00015013465.1"/>
</dbReference>
<feature type="domain" description="Cadherin" evidence="12">
    <location>
        <begin position="417"/>
        <end position="512"/>
    </location>
</feature>
<dbReference type="GO" id="GO:0009653">
    <property type="term" value="P:anatomical structure morphogenesis"/>
    <property type="evidence" value="ECO:0007669"/>
    <property type="project" value="UniProtKB-ARBA"/>
</dbReference>
<dbReference type="InterPro" id="IPR015919">
    <property type="entry name" value="Cadherin-like_sf"/>
</dbReference>
<comment type="subcellular location">
    <subcellularLocation>
        <location evidence="1">Cell membrane</location>
    </subcellularLocation>
</comment>
<keyword evidence="11" id="KW-1133">Transmembrane helix</keyword>
<dbReference type="InterPro" id="IPR020894">
    <property type="entry name" value="Cadherin_CS"/>
</dbReference>
<protein>
    <recommendedName>
        <fullName evidence="12">Cadherin domain-containing protein</fullName>
    </recommendedName>
</protein>
<dbReference type="Proteomes" id="UP000265200">
    <property type="component" value="Chromosome 7"/>
</dbReference>
<dbReference type="Gene3D" id="2.60.40.60">
    <property type="entry name" value="Cadherins"/>
    <property type="match status" value="6"/>
</dbReference>
<keyword evidence="7" id="KW-0130">Cell adhesion</keyword>
<dbReference type="GO" id="GO:0005886">
    <property type="term" value="C:plasma membrane"/>
    <property type="evidence" value="ECO:0007669"/>
    <property type="project" value="UniProtKB-SubCell"/>
</dbReference>
<feature type="domain" description="Cadherin" evidence="12">
    <location>
        <begin position="169"/>
        <end position="294"/>
    </location>
</feature>
<dbReference type="FunFam" id="2.60.40.60:FF:000019">
    <property type="entry name" value="Cadherin 2"/>
    <property type="match status" value="1"/>
</dbReference>
<keyword evidence="6 10" id="KW-0106">Calcium</keyword>
<evidence type="ECO:0000256" key="11">
    <source>
        <dbReference type="SAM" id="Phobius"/>
    </source>
</evidence>
<evidence type="ECO:0000256" key="3">
    <source>
        <dbReference type="ARBA" id="ARBA00022723"/>
    </source>
</evidence>
<feature type="domain" description="Cadherin" evidence="12">
    <location>
        <begin position="305"/>
        <end position="400"/>
    </location>
</feature>
<dbReference type="CDD" id="cd11304">
    <property type="entry name" value="Cadherin_repeat"/>
    <property type="match status" value="2"/>
</dbReference>
<accession>A0A3P9HXU6</accession>
<evidence type="ECO:0000256" key="2">
    <source>
        <dbReference type="ARBA" id="ARBA00022475"/>
    </source>
</evidence>
<reference evidence="13" key="4">
    <citation type="submission" date="2025-09" db="UniProtKB">
        <authorList>
            <consortium name="Ensembl"/>
        </authorList>
    </citation>
    <scope>IDENTIFICATION</scope>
    <source>
        <strain evidence="13">HSOK</strain>
    </source>
</reference>
<name>A0A3P9HXU6_ORYLA</name>
<evidence type="ECO:0000256" key="7">
    <source>
        <dbReference type="ARBA" id="ARBA00022889"/>
    </source>
</evidence>
<reference key="1">
    <citation type="journal article" date="2007" name="Nature">
        <title>The medaka draft genome and insights into vertebrate genome evolution.</title>
        <authorList>
            <person name="Kasahara M."/>
            <person name="Naruse K."/>
            <person name="Sasaki S."/>
            <person name="Nakatani Y."/>
            <person name="Qu W."/>
            <person name="Ahsan B."/>
            <person name="Yamada T."/>
            <person name="Nagayasu Y."/>
            <person name="Doi K."/>
            <person name="Kasai Y."/>
            <person name="Jindo T."/>
            <person name="Kobayashi D."/>
            <person name="Shimada A."/>
            <person name="Toyoda A."/>
            <person name="Kuroki Y."/>
            <person name="Fujiyama A."/>
            <person name="Sasaki T."/>
            <person name="Shimizu A."/>
            <person name="Asakawa S."/>
            <person name="Shimizu N."/>
            <person name="Hashimoto S."/>
            <person name="Yang J."/>
            <person name="Lee Y."/>
            <person name="Matsushima K."/>
            <person name="Sugano S."/>
            <person name="Sakaizumi M."/>
            <person name="Narita T."/>
            <person name="Ohishi K."/>
            <person name="Haga S."/>
            <person name="Ohta F."/>
            <person name="Nomoto H."/>
            <person name="Nogata K."/>
            <person name="Morishita T."/>
            <person name="Endo T."/>
            <person name="Shin-I T."/>
            <person name="Takeda H."/>
            <person name="Morishita S."/>
            <person name="Kohara Y."/>
        </authorList>
    </citation>
    <scope>NUCLEOTIDE SEQUENCE [LARGE SCALE GENOMIC DNA]</scope>
    <source>
        <strain>Hd-rR</strain>
    </source>
</reference>
<dbReference type="AlphaFoldDB" id="A0A3P9HXU6"/>
<keyword evidence="5" id="KW-0677">Repeat</keyword>
<keyword evidence="9" id="KW-0325">Glycoprotein</keyword>
<dbReference type="SMART" id="SM00112">
    <property type="entry name" value="CA"/>
    <property type="match status" value="5"/>
</dbReference>
<dbReference type="PANTHER" id="PTHR24027">
    <property type="entry name" value="CADHERIN-23"/>
    <property type="match status" value="1"/>
</dbReference>
<feature type="transmembrane region" description="Helical" evidence="11">
    <location>
        <begin position="511"/>
        <end position="531"/>
    </location>
</feature>
<evidence type="ECO:0000256" key="9">
    <source>
        <dbReference type="ARBA" id="ARBA00023180"/>
    </source>
</evidence>
<sequence length="566" mass="64199">MYNNKVEGKEFRFEISGEAVDLGYLTINETSGDVYVNKRIDREIINVVFDVYDTETAQKIDKELAFNVVIKDINDNPPKFNEIPEAVTVDENQEEGLLEVQVTAQDMDERNTINSRFNIISLKLFSLFQKENKYTVTLQAKDHGDPPLSSTAEITINIVDRNTNMPVFKEREYQTKASEMETHDDLLRLAVEDKDTPNTDGWRAKYFFISGNEEDVFKLETDPITNEGILSIIKVTPFNYEKNSLVDLQIGVENIEPFSKCENGKLIKQGSKLYPPDSVSVKVLMIDDNDPPEFQKTKVDLFEKEESDPGKVLFTPEVHDPDSTSFRFVLVEDQANWASVDEKTGEIRATKKMDRESPFVGADNVYKVVIAAIDDGDPPASSSCTISIHLRDINDHKPQLVNNSLIMCGNMSNKVMLSVIDLDADPYSGPFHFSLDNDDNKKQWKLDPYYGQQGGLINLNPLSYGNYSLSLVIEDQQNNIGRETLEVVVCDCENNTCHVKKALSFHLGVPAIYSMIAGLLLFLILLIGFSCSYKRHQFEQMEDKGYQTLVKYNEEGHLLKPIVSWL</sequence>
<reference evidence="13 14" key="2">
    <citation type="submission" date="2017-04" db="EMBL/GenBank/DDBJ databases">
        <title>CpG methylation of centromeres and impact of large insertions on vertebrate speciation.</title>
        <authorList>
            <person name="Ichikawa K."/>
            <person name="Yoshimura J."/>
            <person name="Morishita S."/>
        </authorList>
    </citation>
    <scope>NUCLEOTIDE SEQUENCE</scope>
    <source>
        <strain evidence="13 14">HSOK</strain>
    </source>
</reference>
<evidence type="ECO:0000256" key="6">
    <source>
        <dbReference type="ARBA" id="ARBA00022837"/>
    </source>
</evidence>
<evidence type="ECO:0000256" key="8">
    <source>
        <dbReference type="ARBA" id="ARBA00023136"/>
    </source>
</evidence>